<dbReference type="InterPro" id="IPR011495">
    <property type="entry name" value="Sig_transdc_His_kin_sub2_dim/P"/>
</dbReference>
<keyword evidence="11" id="KW-1185">Reference proteome</keyword>
<keyword evidence="3" id="KW-0597">Phosphoprotein</keyword>
<dbReference type="InterPro" id="IPR005467">
    <property type="entry name" value="His_kinase_dom"/>
</dbReference>
<dbReference type="Pfam" id="PF07568">
    <property type="entry name" value="HisKA_2"/>
    <property type="match status" value="1"/>
</dbReference>
<dbReference type="InterPro" id="IPR022066">
    <property type="entry name" value="PdtaS_GAF"/>
</dbReference>
<dbReference type="PANTHER" id="PTHR41523">
    <property type="entry name" value="TWO-COMPONENT SYSTEM SENSOR PROTEIN"/>
    <property type="match status" value="1"/>
</dbReference>
<dbReference type="GO" id="GO:0004673">
    <property type="term" value="F:protein histidine kinase activity"/>
    <property type="evidence" value="ECO:0007669"/>
    <property type="project" value="UniProtKB-EC"/>
</dbReference>
<evidence type="ECO:0000256" key="4">
    <source>
        <dbReference type="ARBA" id="ARBA00022679"/>
    </source>
</evidence>
<dbReference type="EC" id="2.7.13.3" evidence="2"/>
<evidence type="ECO:0000259" key="9">
    <source>
        <dbReference type="PROSITE" id="PS50109"/>
    </source>
</evidence>
<dbReference type="Pfam" id="PF02518">
    <property type="entry name" value="HATPase_c"/>
    <property type="match status" value="1"/>
</dbReference>
<dbReference type="InterPro" id="IPR036890">
    <property type="entry name" value="HATPase_C_sf"/>
</dbReference>
<dbReference type="SUPFAM" id="SSF55874">
    <property type="entry name" value="ATPase domain of HSP90 chaperone/DNA topoisomerase II/histidine kinase"/>
    <property type="match status" value="1"/>
</dbReference>
<protein>
    <recommendedName>
        <fullName evidence="2">histidine kinase</fullName>
        <ecNumber evidence="2">2.7.13.3</ecNumber>
    </recommendedName>
</protein>
<name>A0A926EP70_9FIRM</name>
<dbReference type="GO" id="GO:0000160">
    <property type="term" value="P:phosphorelay signal transduction system"/>
    <property type="evidence" value="ECO:0007669"/>
    <property type="project" value="UniProtKB-KW"/>
</dbReference>
<evidence type="ECO:0000256" key="1">
    <source>
        <dbReference type="ARBA" id="ARBA00000085"/>
    </source>
</evidence>
<organism evidence="10 11">
    <name type="scientific">Youxingia wuxianensis</name>
    <dbReference type="NCBI Taxonomy" id="2763678"/>
    <lineage>
        <taxon>Bacteria</taxon>
        <taxon>Bacillati</taxon>
        <taxon>Bacillota</taxon>
        <taxon>Clostridia</taxon>
        <taxon>Eubacteriales</taxon>
        <taxon>Oscillospiraceae</taxon>
        <taxon>Youxingia</taxon>
    </lineage>
</organism>
<evidence type="ECO:0000256" key="8">
    <source>
        <dbReference type="ARBA" id="ARBA00023012"/>
    </source>
</evidence>
<sequence length="467" mass="52272">MLRKLCLQYTQLTQEEILQLERLEEQMQYFADLSGTDLFIDCFAPGEEYGVVAAHAKPAKSLYHNRIVGEIVLPRNEPAVFHALKNNMVVRDLKGVTQENRIVKQYTVPVKNNQGKIIAVIVKEKDFTNIYIENERLRELKETAEQLTDNLLSGAQSSSLITNHVSDGIVIFNKNRVASFVNSEARKIYGELGFGEVIVGFCFDDLSLDCGGKIDDILAGRITEYETEVGERTLKIKYKLPSQESDISLVMLLEDVTDIKRKEKELISKSVVVQEMHHRIKNSLQTIVSMLSMQARRSSCPETIAALQENIGRVGSISAIHEILCGSVDNERISLLALAQRIRENLLRYAVPEGKEIEISVGGDDLLVDSDRAVSIAIVLNELISNSLEHGFSKKDKGRVEIQLTKGILYCSAAVLDDGCGYTPELIGKNHLGLEIIKTMVEDNLHGKLRVTTGERGTQTYFDFKLE</sequence>
<evidence type="ECO:0000313" key="11">
    <source>
        <dbReference type="Proteomes" id="UP000623678"/>
    </source>
</evidence>
<dbReference type="PANTHER" id="PTHR41523:SF8">
    <property type="entry name" value="ETHYLENE RESPONSE SENSOR PROTEIN"/>
    <property type="match status" value="1"/>
</dbReference>
<dbReference type="PROSITE" id="PS50109">
    <property type="entry name" value="HIS_KIN"/>
    <property type="match status" value="1"/>
</dbReference>
<dbReference type="Proteomes" id="UP000623678">
    <property type="component" value="Unassembled WGS sequence"/>
</dbReference>
<dbReference type="RefSeq" id="WP_262395015.1">
    <property type="nucleotide sequence ID" value="NZ_JACRTD010000004.1"/>
</dbReference>
<comment type="caution">
    <text evidence="10">The sequence shown here is derived from an EMBL/GenBank/DDBJ whole genome shotgun (WGS) entry which is preliminary data.</text>
</comment>
<evidence type="ECO:0000256" key="6">
    <source>
        <dbReference type="ARBA" id="ARBA00022777"/>
    </source>
</evidence>
<dbReference type="Gene3D" id="3.30.450.280">
    <property type="entry name" value="GAF domain"/>
    <property type="match status" value="1"/>
</dbReference>
<accession>A0A926EP70</accession>
<keyword evidence="5" id="KW-0547">Nucleotide-binding</keyword>
<keyword evidence="4" id="KW-0808">Transferase</keyword>
<evidence type="ECO:0000256" key="7">
    <source>
        <dbReference type="ARBA" id="ARBA00022840"/>
    </source>
</evidence>
<dbReference type="Pfam" id="PF12282">
    <property type="entry name" value="GAF_PdtaS"/>
    <property type="match status" value="1"/>
</dbReference>
<evidence type="ECO:0000256" key="5">
    <source>
        <dbReference type="ARBA" id="ARBA00022741"/>
    </source>
</evidence>
<dbReference type="Gene3D" id="3.30.450.20">
    <property type="entry name" value="PAS domain"/>
    <property type="match status" value="1"/>
</dbReference>
<dbReference type="InterPro" id="IPR003594">
    <property type="entry name" value="HATPase_dom"/>
</dbReference>
<evidence type="ECO:0000313" key="10">
    <source>
        <dbReference type="EMBL" id="MBC8585231.1"/>
    </source>
</evidence>
<gene>
    <name evidence="10" type="ORF">H8705_06505</name>
</gene>
<dbReference type="GO" id="GO:0005524">
    <property type="term" value="F:ATP binding"/>
    <property type="evidence" value="ECO:0007669"/>
    <property type="project" value="UniProtKB-KW"/>
</dbReference>
<feature type="domain" description="Histidine kinase" evidence="9">
    <location>
        <begin position="275"/>
        <end position="467"/>
    </location>
</feature>
<keyword evidence="7" id="KW-0067">ATP-binding</keyword>
<dbReference type="AlphaFoldDB" id="A0A926EP70"/>
<dbReference type="InterPro" id="IPR038424">
    <property type="entry name" value="H_kinase_PdtaS_GAF_sf"/>
</dbReference>
<keyword evidence="8" id="KW-0902">Two-component regulatory system</keyword>
<evidence type="ECO:0000256" key="2">
    <source>
        <dbReference type="ARBA" id="ARBA00012438"/>
    </source>
</evidence>
<evidence type="ECO:0000256" key="3">
    <source>
        <dbReference type="ARBA" id="ARBA00022553"/>
    </source>
</evidence>
<reference evidence="10" key="1">
    <citation type="submission" date="2020-08" db="EMBL/GenBank/DDBJ databases">
        <title>Genome public.</title>
        <authorList>
            <person name="Liu C."/>
            <person name="Sun Q."/>
        </authorList>
    </citation>
    <scope>NUCLEOTIDE SEQUENCE</scope>
    <source>
        <strain evidence="10">NSJ-64</strain>
    </source>
</reference>
<proteinExistence type="predicted"/>
<keyword evidence="6 10" id="KW-0418">Kinase</keyword>
<dbReference type="EMBL" id="JACRTD010000004">
    <property type="protein sequence ID" value="MBC8585231.1"/>
    <property type="molecule type" value="Genomic_DNA"/>
</dbReference>
<comment type="catalytic activity">
    <reaction evidence="1">
        <text>ATP + protein L-histidine = ADP + protein N-phospho-L-histidine.</text>
        <dbReference type="EC" id="2.7.13.3"/>
    </reaction>
</comment>
<dbReference type="Gene3D" id="3.30.565.10">
    <property type="entry name" value="Histidine kinase-like ATPase, C-terminal domain"/>
    <property type="match status" value="1"/>
</dbReference>